<feature type="transmembrane region" description="Helical" evidence="7">
    <location>
        <begin position="784"/>
        <end position="806"/>
    </location>
</feature>
<proteinExistence type="inferred from homology"/>
<dbReference type="PANTHER" id="PTHR30572">
    <property type="entry name" value="MEMBRANE COMPONENT OF TRANSPORTER-RELATED"/>
    <property type="match status" value="1"/>
</dbReference>
<evidence type="ECO:0000313" key="10">
    <source>
        <dbReference type="EMBL" id="PWJ76023.1"/>
    </source>
</evidence>
<keyword evidence="5 7" id="KW-0472">Membrane</keyword>
<dbReference type="Pfam" id="PF02687">
    <property type="entry name" value="FtsX"/>
    <property type="match status" value="2"/>
</dbReference>
<evidence type="ECO:0000256" key="1">
    <source>
        <dbReference type="ARBA" id="ARBA00004651"/>
    </source>
</evidence>
<feature type="transmembrane region" description="Helical" evidence="7">
    <location>
        <begin position="460"/>
        <end position="480"/>
    </location>
</feature>
<evidence type="ECO:0000313" key="11">
    <source>
        <dbReference type="Proteomes" id="UP000245412"/>
    </source>
</evidence>
<protein>
    <submittedName>
        <fullName evidence="10">ABC transport system permease protein</fullName>
    </submittedName>
</protein>
<dbReference type="GO" id="GO:0005886">
    <property type="term" value="C:plasma membrane"/>
    <property type="evidence" value="ECO:0007669"/>
    <property type="project" value="UniProtKB-SubCell"/>
</dbReference>
<feature type="domain" description="ABC3 transporter permease C-terminal" evidence="8">
    <location>
        <begin position="286"/>
        <end position="410"/>
    </location>
</feature>
<feature type="domain" description="MacB-like periplasmic core" evidence="9">
    <location>
        <begin position="19"/>
        <end position="207"/>
    </location>
</feature>
<keyword evidence="3 7" id="KW-0812">Transmembrane</keyword>
<reference evidence="10 11" key="1">
    <citation type="submission" date="2018-05" db="EMBL/GenBank/DDBJ databases">
        <authorList>
            <person name="Goeker M."/>
            <person name="Huntemann M."/>
            <person name="Clum A."/>
            <person name="Pillay M."/>
            <person name="Palaniappan K."/>
            <person name="Varghese N."/>
            <person name="Mikhailova N."/>
            <person name="Stamatis D."/>
            <person name="Reddy T."/>
            <person name="Daum C."/>
            <person name="Shapiro N."/>
            <person name="Ivanova N."/>
            <person name="Kyrpides N."/>
            <person name="Woyke T."/>
        </authorList>
    </citation>
    <scope>NUCLEOTIDE SEQUENCE [LARGE SCALE GENOMIC DNA]</scope>
    <source>
        <strain evidence="10 11">DSM 26524</strain>
    </source>
</reference>
<comment type="subcellular location">
    <subcellularLocation>
        <location evidence="1">Cell membrane</location>
        <topology evidence="1">Multi-pass membrane protein</topology>
    </subcellularLocation>
</comment>
<dbReference type="EMBL" id="QGGY01000005">
    <property type="protein sequence ID" value="PWJ76023.1"/>
    <property type="molecule type" value="Genomic_DNA"/>
</dbReference>
<evidence type="ECO:0000256" key="7">
    <source>
        <dbReference type="SAM" id="Phobius"/>
    </source>
</evidence>
<gene>
    <name evidence="10" type="ORF">C7383_10557</name>
</gene>
<dbReference type="InterPro" id="IPR003838">
    <property type="entry name" value="ABC3_permease_C"/>
</dbReference>
<organism evidence="10 11">
    <name type="scientific">Murimonas intestini</name>
    <dbReference type="NCBI Taxonomy" id="1337051"/>
    <lineage>
        <taxon>Bacteria</taxon>
        <taxon>Bacillati</taxon>
        <taxon>Bacillota</taxon>
        <taxon>Clostridia</taxon>
        <taxon>Lachnospirales</taxon>
        <taxon>Lachnospiraceae</taxon>
        <taxon>Murimonas</taxon>
    </lineage>
</organism>
<dbReference type="PANTHER" id="PTHR30572:SF4">
    <property type="entry name" value="ABC TRANSPORTER PERMEASE YTRF"/>
    <property type="match status" value="1"/>
</dbReference>
<evidence type="ECO:0000256" key="2">
    <source>
        <dbReference type="ARBA" id="ARBA00022475"/>
    </source>
</evidence>
<feature type="transmembrane region" description="Helical" evidence="7">
    <location>
        <begin position="726"/>
        <end position="752"/>
    </location>
</feature>
<comment type="caution">
    <text evidence="10">The sequence shown here is derived from an EMBL/GenBank/DDBJ whole genome shotgun (WGS) entry which is preliminary data.</text>
</comment>
<evidence type="ECO:0000259" key="8">
    <source>
        <dbReference type="Pfam" id="PF02687"/>
    </source>
</evidence>
<comment type="similarity">
    <text evidence="6">Belongs to the ABC-4 integral membrane protein family.</text>
</comment>
<sequence>MKVIDRVTLQYMKRNKGRTWVTILGAVISVAMLSAVIVIVCSAQDMLLRHTIESGGQWETRFFGVAADKAAGAGKSEEVASYGISTVGKYASYPGGEATNKPYLYVSGETNFDIFNTQIREGRLPQTDTEMIVSESFSLKNPDACAIGSRITVSFGRRMSEQDGEKFELGTNYSYGGYDETFEVEEQKEYTIVGIFEAPDKEVEAFGAYRAMYGLDEKALPGNGTYEVTVDYNNYKRLGNKIYTISGELGDTLGASDIKYNTGLLGYLGISNDSSFMTMIYMLAAVVGIIILIGSISLIYNAFSISIAERSRTFGMLSSVGATRQQKRHSVFFEAACVGAVAIPLGLAAGIAGMAVTFKIINPVFREWMQNDLGLEVSLSWGGIAVIILFSALVLLISAWIPSRHASRVSALEALRQSREYKITAKSVRTSKLTRLVFGFEGELGLKNLKRNKSHYRTTVFSLTVSVLLFMTAYTFSAYVRKSNDMIQAPLSYDINVSMSDDADSMDRLSEELMGLKGAGSAVAVKKLRGEVELPADMVGSELAAVYAEENGKYNISVQLLAMDDASLRSYMQEQGIAEETLSGDGLNGILINRINFKKGHEFAELDLLNGVKTGDILDFHVTDGLKDLAEDDLKLAAVSGGKTPFGDKYVTDVYSVQVIVSMEALDKICEMLPEPKYFVTENVYYTMGENENLEDEIRTICNKYRDVSSRVNSVAAEQKEVMNGVIIISVFLYGFVALIALVSMANIMNTISTGMQLRRREFAMLQSVGMTPKGFRKMLTMEGLFYGIKGLVYGLPISIFVIWGMHRILVSNVSFSFYVPAGALTGAVAGVFILVGVTMVYGRRKARAGSIVEVLKDENA</sequence>
<keyword evidence="11" id="KW-1185">Reference proteome</keyword>
<dbReference type="AlphaFoldDB" id="A0AB73T475"/>
<keyword evidence="2" id="KW-1003">Cell membrane</keyword>
<dbReference type="Pfam" id="PF12704">
    <property type="entry name" value="MacB_PCD"/>
    <property type="match status" value="1"/>
</dbReference>
<feature type="domain" description="ABC3 transporter permease C-terminal" evidence="8">
    <location>
        <begin position="736"/>
        <end position="849"/>
    </location>
</feature>
<name>A0AB73T475_9FIRM</name>
<evidence type="ECO:0000256" key="3">
    <source>
        <dbReference type="ARBA" id="ARBA00022692"/>
    </source>
</evidence>
<keyword evidence="4 7" id="KW-1133">Transmembrane helix</keyword>
<feature type="transmembrane region" description="Helical" evidence="7">
    <location>
        <begin position="331"/>
        <end position="361"/>
    </location>
</feature>
<dbReference type="GO" id="GO:0022857">
    <property type="term" value="F:transmembrane transporter activity"/>
    <property type="evidence" value="ECO:0007669"/>
    <property type="project" value="TreeGrafter"/>
</dbReference>
<feature type="transmembrane region" description="Helical" evidence="7">
    <location>
        <begin position="381"/>
        <end position="401"/>
    </location>
</feature>
<dbReference type="InterPro" id="IPR025857">
    <property type="entry name" value="MacB_PCD"/>
</dbReference>
<feature type="transmembrane region" description="Helical" evidence="7">
    <location>
        <begin position="818"/>
        <end position="842"/>
    </location>
</feature>
<accession>A0AB73T475</accession>
<feature type="transmembrane region" description="Helical" evidence="7">
    <location>
        <begin position="20"/>
        <end position="40"/>
    </location>
</feature>
<evidence type="ECO:0000256" key="4">
    <source>
        <dbReference type="ARBA" id="ARBA00022989"/>
    </source>
</evidence>
<evidence type="ECO:0000256" key="6">
    <source>
        <dbReference type="ARBA" id="ARBA00038076"/>
    </source>
</evidence>
<dbReference type="RefSeq" id="WP_109626092.1">
    <property type="nucleotide sequence ID" value="NZ_JANKBI010000003.1"/>
</dbReference>
<dbReference type="Proteomes" id="UP000245412">
    <property type="component" value="Unassembled WGS sequence"/>
</dbReference>
<dbReference type="InterPro" id="IPR050250">
    <property type="entry name" value="Macrolide_Exporter_MacB"/>
</dbReference>
<evidence type="ECO:0000259" key="9">
    <source>
        <dbReference type="Pfam" id="PF12704"/>
    </source>
</evidence>
<feature type="transmembrane region" description="Helical" evidence="7">
    <location>
        <begin position="279"/>
        <end position="303"/>
    </location>
</feature>
<evidence type="ECO:0000256" key="5">
    <source>
        <dbReference type="ARBA" id="ARBA00023136"/>
    </source>
</evidence>